<protein>
    <submittedName>
        <fullName evidence="1">Uncharacterized protein</fullName>
    </submittedName>
</protein>
<accession>A0A380JXW8</accession>
<sequence>MFENAKLEHLLREKLIQNSRDPHYMNTVESKEYKWLIREVFKRLRFDSNKKIMRKELENKWLDLADKRNLLAHSEEKFDAEKGYYIYSKDKCTKKELFIYENDLDKERKYISELVININSLIDSEYLIPQIKNRKY</sequence>
<reference evidence="1 2" key="1">
    <citation type="submission" date="2018-06" db="EMBL/GenBank/DDBJ databases">
        <authorList>
            <consortium name="Pathogen Informatics"/>
            <person name="Doyle S."/>
        </authorList>
    </citation>
    <scope>NUCLEOTIDE SEQUENCE [LARGE SCALE GENOMIC DNA]</scope>
    <source>
        <strain evidence="1 2">NCTC4670</strain>
    </source>
</reference>
<gene>
    <name evidence="1" type="ORF">NCTC4670_01303</name>
</gene>
<dbReference type="EMBL" id="UHFG01000004">
    <property type="protein sequence ID" value="SUN50290.1"/>
    <property type="molecule type" value="Genomic_DNA"/>
</dbReference>
<name>A0A380JXW8_STRDY</name>
<proteinExistence type="predicted"/>
<dbReference type="AlphaFoldDB" id="A0A380JXW8"/>
<evidence type="ECO:0000313" key="2">
    <source>
        <dbReference type="Proteomes" id="UP000254797"/>
    </source>
</evidence>
<organism evidence="1 2">
    <name type="scientific">Streptococcus dysgalactiae subsp. dysgalactiae</name>
    <dbReference type="NCBI Taxonomy" id="99822"/>
    <lineage>
        <taxon>Bacteria</taxon>
        <taxon>Bacillati</taxon>
        <taxon>Bacillota</taxon>
        <taxon>Bacilli</taxon>
        <taxon>Lactobacillales</taxon>
        <taxon>Streptococcaceae</taxon>
        <taxon>Streptococcus</taxon>
    </lineage>
</organism>
<dbReference type="Proteomes" id="UP000254797">
    <property type="component" value="Unassembled WGS sequence"/>
</dbReference>
<dbReference type="RefSeq" id="WP_258862742.1">
    <property type="nucleotide sequence ID" value="NZ_UHFG01000004.1"/>
</dbReference>
<evidence type="ECO:0000313" key="1">
    <source>
        <dbReference type="EMBL" id="SUN50290.1"/>
    </source>
</evidence>